<dbReference type="AlphaFoldDB" id="A0A1Y1JNE4"/>
<dbReference type="GeneID" id="39744799"/>
<dbReference type="RefSeq" id="XP_028546580.1">
    <property type="nucleotide sequence ID" value="XM_028690779.1"/>
</dbReference>
<organism evidence="2 3">
    <name type="scientific">Plasmodium gonderi</name>
    <dbReference type="NCBI Taxonomy" id="77519"/>
    <lineage>
        <taxon>Eukaryota</taxon>
        <taxon>Sar</taxon>
        <taxon>Alveolata</taxon>
        <taxon>Apicomplexa</taxon>
        <taxon>Aconoidasida</taxon>
        <taxon>Haemosporida</taxon>
        <taxon>Plasmodiidae</taxon>
        <taxon>Plasmodium</taxon>
        <taxon>Plasmodium (Plasmodium)</taxon>
    </lineage>
</organism>
<dbReference type="OrthoDB" id="389171at2759"/>
<gene>
    <name evidence="2" type="ORF">PGO_000490</name>
</gene>
<evidence type="ECO:0000313" key="2">
    <source>
        <dbReference type="EMBL" id="GAW83991.1"/>
    </source>
</evidence>
<protein>
    <submittedName>
        <fullName evidence="2">Variable surface protein</fullName>
    </submittedName>
</protein>
<comment type="caution">
    <text evidence="2">The sequence shown here is derived from an EMBL/GenBank/DDBJ whole genome shotgun (WGS) entry which is preliminary data.</text>
</comment>
<keyword evidence="1" id="KW-0812">Transmembrane</keyword>
<dbReference type="EMBL" id="BDQF01000055">
    <property type="protein sequence ID" value="GAW83991.1"/>
    <property type="molecule type" value="Genomic_DNA"/>
</dbReference>
<dbReference type="Proteomes" id="UP000195521">
    <property type="component" value="Unassembled WGS sequence"/>
</dbReference>
<accession>A0A1Y1JNE4</accession>
<name>A0A1Y1JNE4_PLAGO</name>
<evidence type="ECO:0000256" key="1">
    <source>
        <dbReference type="SAM" id="Phobius"/>
    </source>
</evidence>
<keyword evidence="1" id="KW-1133">Transmembrane helix</keyword>
<proteinExistence type="predicted"/>
<evidence type="ECO:0000313" key="3">
    <source>
        <dbReference type="Proteomes" id="UP000195521"/>
    </source>
</evidence>
<reference evidence="3" key="1">
    <citation type="submission" date="2017-04" db="EMBL/GenBank/DDBJ databases">
        <title>Plasmodium gonderi genome.</title>
        <authorList>
            <person name="Arisue N."/>
            <person name="Honma H."/>
            <person name="Kawai S."/>
            <person name="Tougan T."/>
            <person name="Tanabe K."/>
            <person name="Horii T."/>
        </authorList>
    </citation>
    <scope>NUCLEOTIDE SEQUENCE [LARGE SCALE GENOMIC DNA]</scope>
    <source>
        <strain evidence="3">ATCC 30045</strain>
    </source>
</reference>
<sequence>MTGPDQLKEQYFKKFDKGNSNNKGDVREVLLHFKPPNQELTNLGKILAQNFMETYFECNIRENGTAFTYLNDWVNMKKDIYTYSGRDCSKNELWNKFMEDLWKKLIQSRENCTYCARSTTNYICSDNSGSYKSDKYAYTNFSKSPGSRIFFPIFGTFSIIFCFIYKFTTFGTWFNGEVKKFWKLKKYNYKENIDKLLRSKENYIDYTDNRMNRLFNSYIEK</sequence>
<keyword evidence="3" id="KW-1185">Reference proteome</keyword>
<keyword evidence="1" id="KW-0472">Membrane</keyword>
<feature type="transmembrane region" description="Helical" evidence="1">
    <location>
        <begin position="149"/>
        <end position="176"/>
    </location>
</feature>